<sequence>MKLQASFYHLLLSVLLAGLAAVLVFGLWYPYPFREISGGRELFMLVVVVDVVLGPLITFATFNPAKSLRETRMDFGVIGLLQLGALFYGLWSVAQARPVHVAFEYDRFRVVHTADIDRQSLDKAPESLRSLPWTGPTYISLRAMRVEEEVEMTLAALNGVSLSARPELWQPYGDSTGNVLNRAQSIAWLKERFPTQRGVIDRSVAATGRRAEKLRYIPLLSREIAWTVLVDGESAEPLGYIALDSF</sequence>
<dbReference type="Proteomes" id="UP001199260">
    <property type="component" value="Unassembled WGS sequence"/>
</dbReference>
<proteinExistence type="predicted"/>
<dbReference type="EMBL" id="JAJNCT010000030">
    <property type="protein sequence ID" value="MCD2167610.1"/>
    <property type="molecule type" value="Genomic_DNA"/>
</dbReference>
<keyword evidence="1" id="KW-0812">Transmembrane</keyword>
<dbReference type="RefSeq" id="WP_230779805.1">
    <property type="nucleotide sequence ID" value="NZ_JAJNCT010000030.1"/>
</dbReference>
<gene>
    <name evidence="2" type="ORF">LPW39_21040</name>
</gene>
<accession>A0AAW4Y2I9</accession>
<keyword evidence="3" id="KW-1185">Reference proteome</keyword>
<name>A0AAW4Y2I9_9BURK</name>
<feature type="transmembrane region" description="Helical" evidence="1">
    <location>
        <begin position="42"/>
        <end position="63"/>
    </location>
</feature>
<dbReference type="NCBIfam" id="NF041437">
    <property type="entry name" value="TfpZ"/>
    <property type="match status" value="1"/>
</dbReference>
<dbReference type="AlphaFoldDB" id="A0AAW4Y2I9"/>
<evidence type="ECO:0000313" key="2">
    <source>
        <dbReference type="EMBL" id="MCD2167610.1"/>
    </source>
</evidence>
<reference evidence="2 3" key="1">
    <citation type="submission" date="2021-11" db="EMBL/GenBank/DDBJ databases">
        <title>Genome sequence.</title>
        <authorList>
            <person name="Sun Q."/>
        </authorList>
    </citation>
    <scope>NUCLEOTIDE SEQUENCE [LARGE SCALE GENOMIC DNA]</scope>
    <source>
        <strain evidence="2 3">KCTC 12005</strain>
    </source>
</reference>
<feature type="transmembrane region" description="Helical" evidence="1">
    <location>
        <begin position="75"/>
        <end position="94"/>
    </location>
</feature>
<evidence type="ECO:0000256" key="1">
    <source>
        <dbReference type="SAM" id="Phobius"/>
    </source>
</evidence>
<comment type="caution">
    <text evidence="2">The sequence shown here is derived from an EMBL/GenBank/DDBJ whole genome shotgun (WGS) entry which is preliminary data.</text>
</comment>
<keyword evidence="1" id="KW-0472">Membrane</keyword>
<keyword evidence="1" id="KW-1133">Transmembrane helix</keyword>
<dbReference type="InterPro" id="IPR047814">
    <property type="entry name" value="TfpX/TfpZ-like"/>
</dbReference>
<organism evidence="2 3">
    <name type="scientific">Comamonas koreensis</name>
    <dbReference type="NCBI Taxonomy" id="160825"/>
    <lineage>
        <taxon>Bacteria</taxon>
        <taxon>Pseudomonadati</taxon>
        <taxon>Pseudomonadota</taxon>
        <taxon>Betaproteobacteria</taxon>
        <taxon>Burkholderiales</taxon>
        <taxon>Comamonadaceae</taxon>
        <taxon>Comamonas</taxon>
    </lineage>
</organism>
<protein>
    <submittedName>
        <fullName evidence="2">Pilus assembly protein</fullName>
    </submittedName>
</protein>
<evidence type="ECO:0000313" key="3">
    <source>
        <dbReference type="Proteomes" id="UP001199260"/>
    </source>
</evidence>
<feature type="transmembrane region" description="Helical" evidence="1">
    <location>
        <begin position="7"/>
        <end position="30"/>
    </location>
</feature>